<dbReference type="Gene3D" id="1.10.8.50">
    <property type="match status" value="1"/>
</dbReference>
<keyword evidence="19" id="KW-1185">Reference proteome</keyword>
<proteinExistence type="inferred from homology"/>
<dbReference type="InterPro" id="IPR012319">
    <property type="entry name" value="FPG_cat"/>
</dbReference>
<evidence type="ECO:0000256" key="7">
    <source>
        <dbReference type="ARBA" id="ARBA00022801"/>
    </source>
</evidence>
<feature type="active site" description="Proton donor; for beta-elimination activity" evidence="15">
    <location>
        <position position="58"/>
    </location>
</feature>
<evidence type="ECO:0000256" key="15">
    <source>
        <dbReference type="HAMAP-Rule" id="MF_00103"/>
    </source>
</evidence>
<dbReference type="GO" id="GO:0008534">
    <property type="term" value="F:oxidized purine nucleobase lesion DNA N-glycosylase activity"/>
    <property type="evidence" value="ECO:0007669"/>
    <property type="project" value="UniProtKB-EC"/>
</dbReference>
<dbReference type="SUPFAM" id="SSF81624">
    <property type="entry name" value="N-terminal domain of MutM-like DNA repair proteins"/>
    <property type="match status" value="1"/>
</dbReference>
<evidence type="ECO:0000256" key="2">
    <source>
        <dbReference type="ARBA" id="ARBA00009409"/>
    </source>
</evidence>
<dbReference type="Proteomes" id="UP001301152">
    <property type="component" value="Unassembled WGS sequence"/>
</dbReference>
<dbReference type="PROSITE" id="PS51066">
    <property type="entry name" value="ZF_FPG_2"/>
    <property type="match status" value="1"/>
</dbReference>
<evidence type="ECO:0000256" key="9">
    <source>
        <dbReference type="ARBA" id="ARBA00023125"/>
    </source>
</evidence>
<dbReference type="InterPro" id="IPR010979">
    <property type="entry name" value="Ribosomal_uS13-like_H2TH"/>
</dbReference>
<evidence type="ECO:0000256" key="8">
    <source>
        <dbReference type="ARBA" id="ARBA00022833"/>
    </source>
</evidence>
<accession>A0ABT3QG15</accession>
<dbReference type="SMART" id="SM01232">
    <property type="entry name" value="H2TH"/>
    <property type="match status" value="1"/>
</dbReference>
<protein>
    <recommendedName>
        <fullName evidence="15">Formamidopyrimidine-DNA glycosylase</fullName>
        <shortName evidence="15">Fapy-DNA glycosylase</shortName>
        <ecNumber evidence="15">3.2.2.23</ecNumber>
    </recommendedName>
    <alternativeName>
        <fullName evidence="15">DNA-(apurinic or apyrimidinic site) lyase MutM</fullName>
        <shortName evidence="15">AP lyase MutM</shortName>
        <ecNumber evidence="15">4.2.99.18</ecNumber>
    </alternativeName>
</protein>
<dbReference type="InterPro" id="IPR020629">
    <property type="entry name" value="FPG_Glyclase"/>
</dbReference>
<evidence type="ECO:0000256" key="11">
    <source>
        <dbReference type="ARBA" id="ARBA00023239"/>
    </source>
</evidence>
<evidence type="ECO:0000256" key="10">
    <source>
        <dbReference type="ARBA" id="ARBA00023204"/>
    </source>
</evidence>
<comment type="subunit">
    <text evidence="3 15">Monomer.</text>
</comment>
<keyword evidence="5 15" id="KW-0227">DNA damage</keyword>
<keyword evidence="13 15" id="KW-0326">Glycosidase</keyword>
<comment type="similarity">
    <text evidence="2 15">Belongs to the FPG family.</text>
</comment>
<sequence>MPELPEVETVIRGMQSALQNRIIQTAIVKRHDLRRQIPADFTRRVKGKTVKNFQRRGKYILIRLSGDLTIIMHLGMSGRVTLDSQSHDGKHDHVVFITDDDKACVFTDPRRFGFVDLIHTADEKQYSSFRAMGPEPLSSQFTWRTLADAFRNKNSPVKTALLDQGNVAGLGNIYVCEALFYAGIDPRTPAGNLTAQQLRPLVTAIRKVLNEAIAAGGSSLKDYVRPDGGLGYFQHAWAVYGKAGQPCPACPGEEDCPGIQQIQQSGRSTFFCSEKQHFCEKSSISRDEA</sequence>
<comment type="function">
    <text evidence="15">Involved in base excision repair of DNA damaged by oxidation or by mutagenic agents. Acts as DNA glycosylase that recognizes and removes damaged bases. Has a preference for oxidized purines, such as 7,8-dihydro-8-oxoguanine (8-oxoG). Has AP (apurinic/apyrimidinic) lyase activity and introduces nicks in the DNA strand. Cleaves the DNA backbone by beta-delta elimination to generate a single-strand break at the site of the removed base with both 3'- and 5'-phosphates.</text>
</comment>
<dbReference type="SUPFAM" id="SSF57716">
    <property type="entry name" value="Glucocorticoid receptor-like (DNA-binding domain)"/>
    <property type="match status" value="1"/>
</dbReference>
<feature type="domain" description="Formamidopyrimidine-DNA glycosylase catalytic" evidence="17">
    <location>
        <begin position="2"/>
        <end position="113"/>
    </location>
</feature>
<evidence type="ECO:0000256" key="6">
    <source>
        <dbReference type="ARBA" id="ARBA00022771"/>
    </source>
</evidence>
<evidence type="ECO:0000256" key="12">
    <source>
        <dbReference type="ARBA" id="ARBA00023268"/>
    </source>
</evidence>
<feature type="binding site" evidence="15">
    <location>
        <position position="91"/>
    </location>
    <ligand>
        <name>DNA</name>
        <dbReference type="ChEBI" id="CHEBI:16991"/>
    </ligand>
</feature>
<keyword evidence="12 15" id="KW-0511">Multifunctional enzyme</keyword>
<feature type="active site" description="Proton donor; for delta-elimination activity" evidence="15">
    <location>
        <position position="267"/>
    </location>
</feature>
<comment type="catalytic activity">
    <reaction evidence="14 15">
        <text>2'-deoxyribonucleotide-(2'-deoxyribose 5'-phosphate)-2'-deoxyribonucleotide-DNA = a 3'-end 2'-deoxyribonucleotide-(2,3-dehydro-2,3-deoxyribose 5'-phosphate)-DNA + a 5'-end 5'-phospho-2'-deoxyribonucleoside-DNA + H(+)</text>
        <dbReference type="Rhea" id="RHEA:66592"/>
        <dbReference type="Rhea" id="RHEA-COMP:13180"/>
        <dbReference type="Rhea" id="RHEA-COMP:16897"/>
        <dbReference type="Rhea" id="RHEA-COMP:17067"/>
        <dbReference type="ChEBI" id="CHEBI:15378"/>
        <dbReference type="ChEBI" id="CHEBI:136412"/>
        <dbReference type="ChEBI" id="CHEBI:157695"/>
        <dbReference type="ChEBI" id="CHEBI:167181"/>
        <dbReference type="EC" id="4.2.99.18"/>
    </reaction>
</comment>
<feature type="active site" description="Schiff-base intermediate with DNA" evidence="15">
    <location>
        <position position="2"/>
    </location>
</feature>
<dbReference type="SMART" id="SM00898">
    <property type="entry name" value="Fapy_DNA_glyco"/>
    <property type="match status" value="1"/>
</dbReference>
<comment type="caution">
    <text evidence="18">The sequence shown here is derived from an EMBL/GenBank/DDBJ whole genome shotgun (WGS) entry which is preliminary data.</text>
</comment>
<dbReference type="RefSeq" id="WP_173559916.1">
    <property type="nucleotide sequence ID" value="NZ_JAPIUZ010000004.1"/>
</dbReference>
<keyword evidence="7 15" id="KW-0378">Hydrolase</keyword>
<dbReference type="NCBIfam" id="NF002211">
    <property type="entry name" value="PRK01103.1"/>
    <property type="match status" value="1"/>
</dbReference>
<gene>
    <name evidence="15 18" type="primary">mutM</name>
    <name evidence="15" type="synonym">fpg</name>
    <name evidence="18" type="ORF">OQ497_09680</name>
</gene>
<evidence type="ECO:0000256" key="3">
    <source>
        <dbReference type="ARBA" id="ARBA00011245"/>
    </source>
</evidence>
<keyword evidence="4 15" id="KW-0479">Metal-binding</keyword>
<comment type="catalytic activity">
    <reaction evidence="1 15">
        <text>Hydrolysis of DNA containing ring-opened 7-methylguanine residues, releasing 2,6-diamino-4-hydroxy-5-(N-methyl)formamidopyrimidine.</text>
        <dbReference type="EC" id="3.2.2.23"/>
    </reaction>
</comment>
<evidence type="ECO:0000313" key="19">
    <source>
        <dbReference type="Proteomes" id="UP001301152"/>
    </source>
</evidence>
<keyword evidence="8 15" id="KW-0862">Zinc</keyword>
<dbReference type="HAMAP" id="MF_00103">
    <property type="entry name" value="Fapy_DNA_glycosyl"/>
    <property type="match status" value="1"/>
</dbReference>
<dbReference type="InterPro" id="IPR000214">
    <property type="entry name" value="Znf_DNA_glyclase/AP_lyase"/>
</dbReference>
<evidence type="ECO:0000256" key="4">
    <source>
        <dbReference type="ARBA" id="ARBA00022723"/>
    </source>
</evidence>
<dbReference type="PROSITE" id="PS51068">
    <property type="entry name" value="FPG_CAT"/>
    <property type="match status" value="1"/>
</dbReference>
<dbReference type="EC" id="3.2.2.23" evidence="15"/>
<dbReference type="PANTHER" id="PTHR22993:SF9">
    <property type="entry name" value="FORMAMIDOPYRIMIDINE-DNA GLYCOSYLASE"/>
    <property type="match status" value="1"/>
</dbReference>
<keyword evidence="10 15" id="KW-0234">DNA repair</keyword>
<dbReference type="GO" id="GO:0140078">
    <property type="term" value="F:class I DNA-(apurinic or apyrimidinic site) endonuclease activity"/>
    <property type="evidence" value="ECO:0007669"/>
    <property type="project" value="UniProtKB-EC"/>
</dbReference>
<dbReference type="PANTHER" id="PTHR22993">
    <property type="entry name" value="FORMAMIDOPYRIMIDINE-DNA GLYCOSYLASE"/>
    <property type="match status" value="1"/>
</dbReference>
<reference evidence="18 19" key="1">
    <citation type="submission" date="2022-11" db="EMBL/GenBank/DDBJ databases">
        <title>Genome sequencing of Acetobacter type strain.</title>
        <authorList>
            <person name="Heo J."/>
            <person name="Lee D."/>
            <person name="Han B.-H."/>
            <person name="Hong S.-B."/>
            <person name="Kwon S.-W."/>
        </authorList>
    </citation>
    <scope>NUCLEOTIDE SEQUENCE [LARGE SCALE GENOMIC DNA]</scope>
    <source>
        <strain evidence="18 19">KACC 21253</strain>
    </source>
</reference>
<evidence type="ECO:0000256" key="14">
    <source>
        <dbReference type="ARBA" id="ARBA00044632"/>
    </source>
</evidence>
<feature type="domain" description="FPG-type" evidence="16">
    <location>
        <begin position="238"/>
        <end position="277"/>
    </location>
</feature>
<dbReference type="EMBL" id="JAPIUZ010000004">
    <property type="protein sequence ID" value="MCX2564229.1"/>
    <property type="molecule type" value="Genomic_DNA"/>
</dbReference>
<name>A0ABT3QG15_9PROT</name>
<keyword evidence="6 15" id="KW-0863">Zinc-finger</keyword>
<dbReference type="Pfam" id="PF01149">
    <property type="entry name" value="Fapy_DNA_glyco"/>
    <property type="match status" value="1"/>
</dbReference>
<evidence type="ECO:0000313" key="18">
    <source>
        <dbReference type="EMBL" id="MCX2564229.1"/>
    </source>
</evidence>
<organism evidence="18 19">
    <name type="scientific">Acetobacter thailandicus</name>
    <dbReference type="NCBI Taxonomy" id="1502842"/>
    <lineage>
        <taxon>Bacteria</taxon>
        <taxon>Pseudomonadati</taxon>
        <taxon>Pseudomonadota</taxon>
        <taxon>Alphaproteobacteria</taxon>
        <taxon>Acetobacterales</taxon>
        <taxon>Acetobacteraceae</taxon>
        <taxon>Acetobacter</taxon>
    </lineage>
</organism>
<evidence type="ECO:0000256" key="1">
    <source>
        <dbReference type="ARBA" id="ARBA00001668"/>
    </source>
</evidence>
<dbReference type="EC" id="4.2.99.18" evidence="15"/>
<feature type="active site" description="Proton donor" evidence="15">
    <location>
        <position position="3"/>
    </location>
</feature>
<dbReference type="Gene3D" id="3.20.190.10">
    <property type="entry name" value="MutM-like, N-terminal"/>
    <property type="match status" value="1"/>
</dbReference>
<feature type="binding site" evidence="15">
    <location>
        <position position="153"/>
    </location>
    <ligand>
        <name>DNA</name>
        <dbReference type="ChEBI" id="CHEBI:16991"/>
    </ligand>
</feature>
<dbReference type="InterPro" id="IPR035937">
    <property type="entry name" value="FPG_N"/>
</dbReference>
<evidence type="ECO:0000259" key="16">
    <source>
        <dbReference type="PROSITE" id="PS51066"/>
    </source>
</evidence>
<dbReference type="NCBIfam" id="TIGR00577">
    <property type="entry name" value="fpg"/>
    <property type="match status" value="1"/>
</dbReference>
<comment type="cofactor">
    <cofactor evidence="15">
        <name>Zn(2+)</name>
        <dbReference type="ChEBI" id="CHEBI:29105"/>
    </cofactor>
    <text evidence="15">Binds 1 zinc ion per subunit.</text>
</comment>
<evidence type="ECO:0000259" key="17">
    <source>
        <dbReference type="PROSITE" id="PS51068"/>
    </source>
</evidence>
<feature type="binding site" evidence="15">
    <location>
        <position position="110"/>
    </location>
    <ligand>
        <name>DNA</name>
        <dbReference type="ChEBI" id="CHEBI:16991"/>
    </ligand>
</feature>
<evidence type="ECO:0000256" key="5">
    <source>
        <dbReference type="ARBA" id="ARBA00022763"/>
    </source>
</evidence>
<dbReference type="SUPFAM" id="SSF46946">
    <property type="entry name" value="S13-like H2TH domain"/>
    <property type="match status" value="1"/>
</dbReference>
<keyword evidence="9 15" id="KW-0238">DNA-binding</keyword>
<dbReference type="CDD" id="cd08966">
    <property type="entry name" value="EcFpg-like_N"/>
    <property type="match status" value="1"/>
</dbReference>
<dbReference type="Pfam" id="PF06831">
    <property type="entry name" value="H2TH"/>
    <property type="match status" value="1"/>
</dbReference>
<keyword evidence="11 15" id="KW-0456">Lyase</keyword>
<dbReference type="InterPro" id="IPR015886">
    <property type="entry name" value="H2TH_FPG"/>
</dbReference>
<evidence type="ECO:0000256" key="13">
    <source>
        <dbReference type="ARBA" id="ARBA00023295"/>
    </source>
</evidence>